<organism evidence="2 3">
    <name type="scientific">Ruminococcus turbiniformis</name>
    <dbReference type="NCBI Taxonomy" id="2881258"/>
    <lineage>
        <taxon>Bacteria</taxon>
        <taxon>Bacillati</taxon>
        <taxon>Bacillota</taxon>
        <taxon>Clostridia</taxon>
        <taxon>Eubacteriales</taxon>
        <taxon>Oscillospiraceae</taxon>
        <taxon>Ruminococcus</taxon>
    </lineage>
</organism>
<dbReference type="NCBIfam" id="TIGR00074">
    <property type="entry name" value="hypC_hupF"/>
    <property type="match status" value="1"/>
</dbReference>
<dbReference type="PANTHER" id="PTHR35177">
    <property type="entry name" value="HYDROGENASE MATURATION FACTOR HYBG"/>
    <property type="match status" value="1"/>
</dbReference>
<dbReference type="SUPFAM" id="SSF159127">
    <property type="entry name" value="HupF/HypC-like"/>
    <property type="match status" value="1"/>
</dbReference>
<proteinExistence type="inferred from homology"/>
<gene>
    <name evidence="2" type="ORF">LKD70_05605</name>
</gene>
<dbReference type="Proteomes" id="UP001198151">
    <property type="component" value="Unassembled WGS sequence"/>
</dbReference>
<dbReference type="Pfam" id="PF01455">
    <property type="entry name" value="HupF_HypC"/>
    <property type="match status" value="1"/>
</dbReference>
<dbReference type="InterPro" id="IPR001109">
    <property type="entry name" value="Hydrogenase_HupF/HypC"/>
</dbReference>
<sequence>MCLAMPMKINRIEGTSAECEAGGLTQNVRIDFIPDAFPGDYVMVHAGFAIQKMSEKEALENIALLEELKDAL</sequence>
<dbReference type="EMBL" id="JAJEQX010000007">
    <property type="protein sequence ID" value="MCC2253914.1"/>
    <property type="molecule type" value="Genomic_DNA"/>
</dbReference>
<accession>A0ABS8FWE8</accession>
<evidence type="ECO:0000313" key="2">
    <source>
        <dbReference type="EMBL" id="MCC2253914.1"/>
    </source>
</evidence>
<dbReference type="RefSeq" id="WP_227707055.1">
    <property type="nucleotide sequence ID" value="NZ_JAJEQX010000007.1"/>
</dbReference>
<comment type="caution">
    <text evidence="2">The sequence shown here is derived from an EMBL/GenBank/DDBJ whole genome shotgun (WGS) entry which is preliminary data.</text>
</comment>
<reference evidence="2 3" key="1">
    <citation type="submission" date="2021-10" db="EMBL/GenBank/DDBJ databases">
        <title>Anaerobic single-cell dispensing facilitates the cultivation of human gut bacteria.</title>
        <authorList>
            <person name="Afrizal A."/>
        </authorList>
    </citation>
    <scope>NUCLEOTIDE SEQUENCE [LARGE SCALE GENOMIC DNA]</scope>
    <source>
        <strain evidence="2 3">CLA-AA-H200</strain>
    </source>
</reference>
<evidence type="ECO:0000313" key="3">
    <source>
        <dbReference type="Proteomes" id="UP001198151"/>
    </source>
</evidence>
<name>A0ABS8FWE8_9FIRM</name>
<dbReference type="Gene3D" id="2.30.30.140">
    <property type="match status" value="1"/>
</dbReference>
<evidence type="ECO:0000256" key="1">
    <source>
        <dbReference type="ARBA" id="ARBA00006018"/>
    </source>
</evidence>
<comment type="similarity">
    <text evidence="1">Belongs to the HupF/HypC family.</text>
</comment>
<dbReference type="PRINTS" id="PR00445">
    <property type="entry name" value="HUPFHYPC"/>
</dbReference>
<protein>
    <submittedName>
        <fullName evidence="2">HypC/HybG/HupF family hydrogenase formation chaperone</fullName>
    </submittedName>
</protein>
<dbReference type="PANTHER" id="PTHR35177:SF2">
    <property type="entry name" value="HYDROGENASE MATURATION FACTOR HYBG"/>
    <property type="match status" value="1"/>
</dbReference>
<keyword evidence="3" id="KW-1185">Reference proteome</keyword>